<dbReference type="InterPro" id="IPR000064">
    <property type="entry name" value="NLP_P60_dom"/>
</dbReference>
<keyword evidence="8" id="KW-1185">Reference proteome</keyword>
<feature type="signal peptide" evidence="5">
    <location>
        <begin position="1"/>
        <end position="23"/>
    </location>
</feature>
<gene>
    <name evidence="7" type="ORF">JK363_19930</name>
</gene>
<evidence type="ECO:0000256" key="2">
    <source>
        <dbReference type="ARBA" id="ARBA00022670"/>
    </source>
</evidence>
<dbReference type="RefSeq" id="WP_201876278.1">
    <property type="nucleotide sequence ID" value="NZ_JAERRF010000010.1"/>
</dbReference>
<dbReference type="InterPro" id="IPR038765">
    <property type="entry name" value="Papain-like_cys_pep_sf"/>
</dbReference>
<name>A0ABS1NFK4_9ACTN</name>
<comment type="similarity">
    <text evidence="1">Belongs to the peptidase C40 family.</text>
</comment>
<keyword evidence="4" id="KW-0788">Thiol protease</keyword>
<sequence>MIAHIRIPRMVSRASAVSALTVAAVGGTIAVPGSPPEAKATATTVAFKALRIAASQRGAPYVYGAAGPHRFDCSGLTQYAYKGAGKPLPRTAAAQYNRTRPITASSRTRGDLVFFHGSRGVYHVGLYAGDGRIWHAPKTGTVVRLERIWTRHVSYGKVR</sequence>
<evidence type="ECO:0000313" key="7">
    <source>
        <dbReference type="EMBL" id="MBL1098892.1"/>
    </source>
</evidence>
<dbReference type="PANTHER" id="PTHR47359:SF3">
    <property type="entry name" value="NLP_P60 DOMAIN-CONTAINING PROTEIN-RELATED"/>
    <property type="match status" value="1"/>
</dbReference>
<evidence type="ECO:0000313" key="8">
    <source>
        <dbReference type="Proteomes" id="UP000634229"/>
    </source>
</evidence>
<proteinExistence type="inferred from homology"/>
<evidence type="ECO:0000256" key="5">
    <source>
        <dbReference type="SAM" id="SignalP"/>
    </source>
</evidence>
<accession>A0ABS1NFK4</accession>
<dbReference type="Pfam" id="PF00877">
    <property type="entry name" value="NLPC_P60"/>
    <property type="match status" value="1"/>
</dbReference>
<keyword evidence="2" id="KW-0645">Protease</keyword>
<feature type="domain" description="NlpC/P60" evidence="6">
    <location>
        <begin position="43"/>
        <end position="159"/>
    </location>
</feature>
<keyword evidence="3" id="KW-0378">Hydrolase</keyword>
<reference evidence="7 8" key="1">
    <citation type="submission" date="2021-01" db="EMBL/GenBank/DDBJ databases">
        <title>WGS of actinomycetes isolated from Thailand.</title>
        <authorList>
            <person name="Thawai C."/>
        </authorList>
    </citation>
    <scope>NUCLEOTIDE SEQUENCE [LARGE SCALE GENOMIC DNA]</scope>
    <source>
        <strain evidence="7 8">CA1R205</strain>
    </source>
</reference>
<dbReference type="SUPFAM" id="SSF54001">
    <property type="entry name" value="Cysteine proteinases"/>
    <property type="match status" value="1"/>
</dbReference>
<feature type="chain" id="PRO_5045598367" evidence="5">
    <location>
        <begin position="24"/>
        <end position="159"/>
    </location>
</feature>
<keyword evidence="5" id="KW-0732">Signal</keyword>
<comment type="caution">
    <text evidence="7">The sequence shown here is derived from an EMBL/GenBank/DDBJ whole genome shotgun (WGS) entry which is preliminary data.</text>
</comment>
<evidence type="ECO:0000259" key="6">
    <source>
        <dbReference type="PROSITE" id="PS51935"/>
    </source>
</evidence>
<evidence type="ECO:0000256" key="4">
    <source>
        <dbReference type="ARBA" id="ARBA00022807"/>
    </source>
</evidence>
<dbReference type="InterPro" id="IPR051794">
    <property type="entry name" value="PG_Endopeptidase_C40"/>
</dbReference>
<evidence type="ECO:0000256" key="3">
    <source>
        <dbReference type="ARBA" id="ARBA00022801"/>
    </source>
</evidence>
<protein>
    <submittedName>
        <fullName evidence="7">C40 family peptidase</fullName>
    </submittedName>
</protein>
<dbReference type="PANTHER" id="PTHR47359">
    <property type="entry name" value="PEPTIDOGLYCAN DL-ENDOPEPTIDASE CWLO"/>
    <property type="match status" value="1"/>
</dbReference>
<dbReference type="Proteomes" id="UP000634229">
    <property type="component" value="Unassembled WGS sequence"/>
</dbReference>
<dbReference type="PROSITE" id="PS51935">
    <property type="entry name" value="NLPC_P60"/>
    <property type="match status" value="1"/>
</dbReference>
<evidence type="ECO:0000256" key="1">
    <source>
        <dbReference type="ARBA" id="ARBA00007074"/>
    </source>
</evidence>
<dbReference type="Gene3D" id="3.90.1720.10">
    <property type="entry name" value="endopeptidase domain like (from Nostoc punctiforme)"/>
    <property type="match status" value="1"/>
</dbReference>
<dbReference type="EMBL" id="JAERRF010000010">
    <property type="protein sequence ID" value="MBL1098892.1"/>
    <property type="molecule type" value="Genomic_DNA"/>
</dbReference>
<organism evidence="7 8">
    <name type="scientific">Streptomyces coffeae</name>
    <dbReference type="NCBI Taxonomy" id="621382"/>
    <lineage>
        <taxon>Bacteria</taxon>
        <taxon>Bacillati</taxon>
        <taxon>Actinomycetota</taxon>
        <taxon>Actinomycetes</taxon>
        <taxon>Kitasatosporales</taxon>
        <taxon>Streptomycetaceae</taxon>
        <taxon>Streptomyces</taxon>
    </lineage>
</organism>